<evidence type="ECO:0000256" key="1">
    <source>
        <dbReference type="ARBA" id="ARBA00001913"/>
    </source>
</evidence>
<protein>
    <recommendedName>
        <fullName evidence="7">Sulfatase N-terminal domain-containing protein</fullName>
    </recommendedName>
</protein>
<feature type="domain" description="Sulfatase N-terminal" evidence="7">
    <location>
        <begin position="28"/>
        <end position="312"/>
    </location>
</feature>
<dbReference type="Gene3D" id="3.30.1120.10">
    <property type="match status" value="1"/>
</dbReference>
<dbReference type="InterPro" id="IPR000917">
    <property type="entry name" value="Sulfatase_N"/>
</dbReference>
<evidence type="ECO:0000256" key="3">
    <source>
        <dbReference type="ARBA" id="ARBA00022723"/>
    </source>
</evidence>
<evidence type="ECO:0000256" key="5">
    <source>
        <dbReference type="ARBA" id="ARBA00022837"/>
    </source>
</evidence>
<keyword evidence="9" id="KW-1185">Reference proteome</keyword>
<organism evidence="8 9">
    <name type="scientific">Bugula neritina</name>
    <name type="common">Brown bryozoan</name>
    <name type="synonym">Sertularia neritina</name>
    <dbReference type="NCBI Taxonomy" id="10212"/>
    <lineage>
        <taxon>Eukaryota</taxon>
        <taxon>Metazoa</taxon>
        <taxon>Spiralia</taxon>
        <taxon>Lophotrochozoa</taxon>
        <taxon>Bryozoa</taxon>
        <taxon>Gymnolaemata</taxon>
        <taxon>Cheilostomatida</taxon>
        <taxon>Flustrina</taxon>
        <taxon>Buguloidea</taxon>
        <taxon>Bugulidae</taxon>
        <taxon>Bugula</taxon>
    </lineage>
</organism>
<name>A0A7J7KFX0_BUGNE</name>
<dbReference type="Pfam" id="PF00884">
    <property type="entry name" value="Sulfatase"/>
    <property type="match status" value="1"/>
</dbReference>
<evidence type="ECO:0000313" key="8">
    <source>
        <dbReference type="EMBL" id="KAF6036548.1"/>
    </source>
</evidence>
<sequence length="528" mass="59408">MHAACMDVEFEGLGFENVMLAVFLISLRSRSALMTGKYPSNNGLSQFVIFPLSKSCLPLEHKILPQYLKELGYATKYVGKWHLGECHENCLPTNRGIDEFRGILFGQADYFQWVYTEKHGVVERYVNDSVSLENIGTHLTLLEKSDVKEMIVAHKGKDSPLFMMVSTTAPHTPLQTTEEMYNTHDFLNGSEPESIKRRKYLAVEVWSHDIIVDDIIGETIQSLKDADLYNNSVIIFTSDNGGTSLPYRFPGLLEAAGNNYPLRSGKGSMLEGGVKVPTLYFDTRLPQKYAGTKRDFLIHISDWLPTMMHLAGNDSFDVSLDGVSQYGNLRGSYSELKKYCARRELLLSLTNYSALSTETLCGASDAAFRFEDWKLLYGTESGVASHSVPTEWVKPAESPELPDITGDSCFRLDEKGNQVLRCLFNLKEDPYEQTNLYDSHPQIVEQMVEMINKMKAKRVQNIFKRSVDINVASRMYGGHLVHRSNYCDPAIDFPLQPVHPSCISEFSQDATEGINCCNSCSNSFICSL</sequence>
<gene>
    <name evidence="8" type="ORF">EB796_005161</name>
</gene>
<dbReference type="AlphaFoldDB" id="A0A7J7KFX0"/>
<evidence type="ECO:0000256" key="2">
    <source>
        <dbReference type="ARBA" id="ARBA00008779"/>
    </source>
</evidence>
<evidence type="ECO:0000313" key="9">
    <source>
        <dbReference type="Proteomes" id="UP000593567"/>
    </source>
</evidence>
<dbReference type="InterPro" id="IPR024607">
    <property type="entry name" value="Sulfatase_CS"/>
</dbReference>
<comment type="cofactor">
    <cofactor evidence="1">
        <name>Ca(2+)</name>
        <dbReference type="ChEBI" id="CHEBI:29108"/>
    </cofactor>
</comment>
<dbReference type="OrthoDB" id="103349at2759"/>
<dbReference type="Proteomes" id="UP000593567">
    <property type="component" value="Unassembled WGS sequence"/>
</dbReference>
<proteinExistence type="inferred from homology"/>
<accession>A0A7J7KFX0</accession>
<evidence type="ECO:0000259" key="7">
    <source>
        <dbReference type="Pfam" id="PF00884"/>
    </source>
</evidence>
<evidence type="ECO:0000256" key="4">
    <source>
        <dbReference type="ARBA" id="ARBA00022801"/>
    </source>
</evidence>
<keyword evidence="4" id="KW-0378">Hydrolase</keyword>
<dbReference type="GO" id="GO:0046872">
    <property type="term" value="F:metal ion binding"/>
    <property type="evidence" value="ECO:0007669"/>
    <property type="project" value="UniProtKB-KW"/>
</dbReference>
<dbReference type="PANTHER" id="PTHR10342">
    <property type="entry name" value="ARYLSULFATASE"/>
    <property type="match status" value="1"/>
</dbReference>
<dbReference type="PROSITE" id="PS00149">
    <property type="entry name" value="SULFATASE_2"/>
    <property type="match status" value="1"/>
</dbReference>
<reference evidence="8" key="1">
    <citation type="submission" date="2020-06" db="EMBL/GenBank/DDBJ databases">
        <title>Draft genome of Bugula neritina, a colonial animal packing powerful symbionts and potential medicines.</title>
        <authorList>
            <person name="Rayko M."/>
        </authorList>
    </citation>
    <scope>NUCLEOTIDE SEQUENCE [LARGE SCALE GENOMIC DNA]</scope>
    <source>
        <strain evidence="8">Kwan_BN1</strain>
    </source>
</reference>
<dbReference type="Gene3D" id="3.40.720.10">
    <property type="entry name" value="Alkaline Phosphatase, subunit A"/>
    <property type="match status" value="1"/>
</dbReference>
<comment type="similarity">
    <text evidence="2">Belongs to the sulfatase family.</text>
</comment>
<dbReference type="PANTHER" id="PTHR10342:SF274">
    <property type="entry name" value="ARYLSULFATASE B"/>
    <property type="match status" value="1"/>
</dbReference>
<comment type="caution">
    <text evidence="8">The sequence shown here is derived from an EMBL/GenBank/DDBJ whole genome shotgun (WGS) entry which is preliminary data.</text>
</comment>
<keyword evidence="3" id="KW-0479">Metal-binding</keyword>
<keyword evidence="5" id="KW-0106">Calcium</keyword>
<dbReference type="InterPro" id="IPR047115">
    <property type="entry name" value="ARSB"/>
</dbReference>
<dbReference type="GO" id="GO:0008484">
    <property type="term" value="F:sulfuric ester hydrolase activity"/>
    <property type="evidence" value="ECO:0007669"/>
    <property type="project" value="InterPro"/>
</dbReference>
<dbReference type="SUPFAM" id="SSF53649">
    <property type="entry name" value="Alkaline phosphatase-like"/>
    <property type="match status" value="1"/>
</dbReference>
<keyword evidence="6" id="KW-0325">Glycoprotein</keyword>
<dbReference type="InterPro" id="IPR017850">
    <property type="entry name" value="Alkaline_phosphatase_core_sf"/>
</dbReference>
<evidence type="ECO:0000256" key="6">
    <source>
        <dbReference type="ARBA" id="ARBA00023180"/>
    </source>
</evidence>
<dbReference type="EMBL" id="VXIV02000706">
    <property type="protein sequence ID" value="KAF6036548.1"/>
    <property type="molecule type" value="Genomic_DNA"/>
</dbReference>